<accession>E9G8U5</accession>
<dbReference type="EMBL" id="GL732535">
    <property type="protein sequence ID" value="EFX84036.1"/>
    <property type="molecule type" value="Genomic_DNA"/>
</dbReference>
<reference evidence="2 3" key="1">
    <citation type="journal article" date="2011" name="Science">
        <title>The ecoresponsive genome of Daphnia pulex.</title>
        <authorList>
            <person name="Colbourne J.K."/>
            <person name="Pfrender M.E."/>
            <person name="Gilbert D."/>
            <person name="Thomas W.K."/>
            <person name="Tucker A."/>
            <person name="Oakley T.H."/>
            <person name="Tokishita S."/>
            <person name="Aerts A."/>
            <person name="Arnold G.J."/>
            <person name="Basu M.K."/>
            <person name="Bauer D.J."/>
            <person name="Caceres C.E."/>
            <person name="Carmel L."/>
            <person name="Casola C."/>
            <person name="Choi J.H."/>
            <person name="Detter J.C."/>
            <person name="Dong Q."/>
            <person name="Dusheyko S."/>
            <person name="Eads B.D."/>
            <person name="Frohlich T."/>
            <person name="Geiler-Samerotte K.A."/>
            <person name="Gerlach D."/>
            <person name="Hatcher P."/>
            <person name="Jogdeo S."/>
            <person name="Krijgsveld J."/>
            <person name="Kriventseva E.V."/>
            <person name="Kultz D."/>
            <person name="Laforsch C."/>
            <person name="Lindquist E."/>
            <person name="Lopez J."/>
            <person name="Manak J.R."/>
            <person name="Muller J."/>
            <person name="Pangilinan J."/>
            <person name="Patwardhan R.P."/>
            <person name="Pitluck S."/>
            <person name="Pritham E.J."/>
            <person name="Rechtsteiner A."/>
            <person name="Rho M."/>
            <person name="Rogozin I.B."/>
            <person name="Sakarya O."/>
            <person name="Salamov A."/>
            <person name="Schaack S."/>
            <person name="Shapiro H."/>
            <person name="Shiga Y."/>
            <person name="Skalitzky C."/>
            <person name="Smith Z."/>
            <person name="Souvorov A."/>
            <person name="Sung W."/>
            <person name="Tang Z."/>
            <person name="Tsuchiya D."/>
            <person name="Tu H."/>
            <person name="Vos H."/>
            <person name="Wang M."/>
            <person name="Wolf Y.I."/>
            <person name="Yamagata H."/>
            <person name="Yamada T."/>
            <person name="Ye Y."/>
            <person name="Shaw J.R."/>
            <person name="Andrews J."/>
            <person name="Crease T.J."/>
            <person name="Tang H."/>
            <person name="Lucas S.M."/>
            <person name="Robertson H.M."/>
            <person name="Bork P."/>
            <person name="Koonin E.V."/>
            <person name="Zdobnov E.M."/>
            <person name="Grigoriev I.V."/>
            <person name="Lynch M."/>
            <person name="Boore J.L."/>
        </authorList>
    </citation>
    <scope>NUCLEOTIDE SEQUENCE [LARGE SCALE GENOMIC DNA]</scope>
</reference>
<dbReference type="InParanoid" id="E9G8U5"/>
<dbReference type="Proteomes" id="UP000000305">
    <property type="component" value="Unassembled WGS sequence"/>
</dbReference>
<sequence>MGLEKLSVVGSCAPKVFDDGNLLDLLGQRALVVNQRPSVVLDGAAAAARLIRHVGVATGRRQYQMLGRLLKKSPEMKDRLGACVSDWAGAAATSDRRDKKKNRIFPVLPRAGQPTGLCARPASPGETRWTLAAAPTANAQCTGRRSKRRLPGRPIR</sequence>
<dbReference type="AlphaFoldDB" id="E9G8U5"/>
<dbReference type="KEGG" id="dpx:DAPPUDRAFT_99951"/>
<evidence type="ECO:0000256" key="1">
    <source>
        <dbReference type="SAM" id="MobiDB-lite"/>
    </source>
</evidence>
<gene>
    <name evidence="2" type="ORF">DAPPUDRAFT_99951</name>
</gene>
<organism evidence="2 3">
    <name type="scientific">Daphnia pulex</name>
    <name type="common">Water flea</name>
    <dbReference type="NCBI Taxonomy" id="6669"/>
    <lineage>
        <taxon>Eukaryota</taxon>
        <taxon>Metazoa</taxon>
        <taxon>Ecdysozoa</taxon>
        <taxon>Arthropoda</taxon>
        <taxon>Crustacea</taxon>
        <taxon>Branchiopoda</taxon>
        <taxon>Diplostraca</taxon>
        <taxon>Cladocera</taxon>
        <taxon>Anomopoda</taxon>
        <taxon>Daphniidae</taxon>
        <taxon>Daphnia</taxon>
    </lineage>
</organism>
<feature type="compositionally biased region" description="Basic residues" evidence="1">
    <location>
        <begin position="144"/>
        <end position="156"/>
    </location>
</feature>
<evidence type="ECO:0000313" key="2">
    <source>
        <dbReference type="EMBL" id="EFX84036.1"/>
    </source>
</evidence>
<proteinExistence type="predicted"/>
<protein>
    <submittedName>
        <fullName evidence="2">Uncharacterized protein</fullName>
    </submittedName>
</protein>
<name>E9G8U5_DAPPU</name>
<evidence type="ECO:0000313" key="3">
    <source>
        <dbReference type="Proteomes" id="UP000000305"/>
    </source>
</evidence>
<dbReference type="HOGENOM" id="CLU_1688515_0_0_1"/>
<keyword evidence="3" id="KW-1185">Reference proteome</keyword>
<feature type="region of interest" description="Disordered" evidence="1">
    <location>
        <begin position="136"/>
        <end position="156"/>
    </location>
</feature>